<name>A0A4S3KQ47_9GAMM</name>
<dbReference type="GO" id="GO:0046655">
    <property type="term" value="P:folic acid metabolic process"/>
    <property type="evidence" value="ECO:0007669"/>
    <property type="project" value="TreeGrafter"/>
</dbReference>
<accession>A0A4S3KQ47</accession>
<evidence type="ECO:0000256" key="7">
    <source>
        <dbReference type="ARBA" id="ARBA00025067"/>
    </source>
</evidence>
<protein>
    <recommendedName>
        <fullName evidence="3 8">Dihydrofolate reductase</fullName>
        <ecNumber evidence="3 8">1.5.1.3</ecNumber>
    </recommendedName>
</protein>
<dbReference type="SUPFAM" id="SSF53597">
    <property type="entry name" value="Dihydrofolate reductase-like"/>
    <property type="match status" value="1"/>
</dbReference>
<evidence type="ECO:0000313" key="11">
    <source>
        <dbReference type="EMBL" id="THD11020.1"/>
    </source>
</evidence>
<dbReference type="UniPathway" id="UPA00077">
    <property type="reaction ID" value="UER00158"/>
</dbReference>
<dbReference type="GO" id="GO:0004146">
    <property type="term" value="F:dihydrofolate reductase activity"/>
    <property type="evidence" value="ECO:0007669"/>
    <property type="project" value="UniProtKB-EC"/>
</dbReference>
<dbReference type="EMBL" id="MWQO01000017">
    <property type="protein sequence ID" value="THD11020.1"/>
    <property type="molecule type" value="Genomic_DNA"/>
</dbReference>
<keyword evidence="4 8" id="KW-0554">One-carbon metabolism</keyword>
<gene>
    <name evidence="11" type="ORF">B1806_05670</name>
</gene>
<evidence type="ECO:0000256" key="2">
    <source>
        <dbReference type="ARBA" id="ARBA00009539"/>
    </source>
</evidence>
<comment type="similarity">
    <text evidence="2 8 9">Belongs to the dihydrofolate reductase family.</text>
</comment>
<dbReference type="GO" id="GO:0016301">
    <property type="term" value="F:kinase activity"/>
    <property type="evidence" value="ECO:0007669"/>
    <property type="project" value="UniProtKB-KW"/>
</dbReference>
<keyword evidence="11" id="KW-0418">Kinase</keyword>
<evidence type="ECO:0000256" key="1">
    <source>
        <dbReference type="ARBA" id="ARBA00004903"/>
    </source>
</evidence>
<dbReference type="GO" id="GO:0050661">
    <property type="term" value="F:NADP binding"/>
    <property type="evidence" value="ECO:0007669"/>
    <property type="project" value="InterPro"/>
</dbReference>
<dbReference type="PANTHER" id="PTHR48069">
    <property type="entry name" value="DIHYDROFOLATE REDUCTASE"/>
    <property type="match status" value="1"/>
</dbReference>
<dbReference type="AlphaFoldDB" id="A0A4S3KQ47"/>
<evidence type="ECO:0000313" key="12">
    <source>
        <dbReference type="Proteomes" id="UP000307749"/>
    </source>
</evidence>
<dbReference type="OrthoDB" id="9804315at2"/>
<dbReference type="InterPro" id="IPR012259">
    <property type="entry name" value="DHFR"/>
</dbReference>
<evidence type="ECO:0000256" key="8">
    <source>
        <dbReference type="PIRNR" id="PIRNR000194"/>
    </source>
</evidence>
<comment type="caution">
    <text evidence="11">The sequence shown here is derived from an EMBL/GenBank/DDBJ whole genome shotgun (WGS) entry which is preliminary data.</text>
</comment>
<evidence type="ECO:0000256" key="5">
    <source>
        <dbReference type="ARBA" id="ARBA00022857"/>
    </source>
</evidence>
<dbReference type="Gene3D" id="3.40.430.10">
    <property type="entry name" value="Dihydrofolate Reductase, subunit A"/>
    <property type="match status" value="1"/>
</dbReference>
<dbReference type="Proteomes" id="UP000307749">
    <property type="component" value="Unassembled WGS sequence"/>
</dbReference>
<sequence length="169" mass="18883">MSALPPGAQRLSVIAAYDRRRAIGRNNALPWHLPDDLKRFKALTLGRPVLMGYRTALSIGRMLPGRRNLVLSRAHDAPFAGQEIVRDFDAVCVAEPNLCVIGGGEVFTLALPHARALHLTEIDTEIEDADAHFPVLAQQDWVEVDRVAHAPDARHRWAFSFVDCMRRET</sequence>
<dbReference type="InterPro" id="IPR024072">
    <property type="entry name" value="DHFR-like_dom_sf"/>
</dbReference>
<dbReference type="Pfam" id="PF00186">
    <property type="entry name" value="DHFR_1"/>
    <property type="match status" value="1"/>
</dbReference>
<dbReference type="GO" id="GO:0046452">
    <property type="term" value="P:dihydrofolate metabolic process"/>
    <property type="evidence" value="ECO:0007669"/>
    <property type="project" value="TreeGrafter"/>
</dbReference>
<keyword evidence="5 8" id="KW-0521">NADP</keyword>
<evidence type="ECO:0000259" key="10">
    <source>
        <dbReference type="PROSITE" id="PS51330"/>
    </source>
</evidence>
<proteinExistence type="inferred from homology"/>
<feature type="domain" description="DHFR" evidence="10">
    <location>
        <begin position="10"/>
        <end position="168"/>
    </location>
</feature>
<keyword evidence="11" id="KW-0808">Transferase</keyword>
<evidence type="ECO:0000256" key="6">
    <source>
        <dbReference type="ARBA" id="ARBA00023002"/>
    </source>
</evidence>
<evidence type="ECO:0000256" key="4">
    <source>
        <dbReference type="ARBA" id="ARBA00022563"/>
    </source>
</evidence>
<evidence type="ECO:0000256" key="3">
    <source>
        <dbReference type="ARBA" id="ARBA00012856"/>
    </source>
</evidence>
<dbReference type="GO" id="GO:0005829">
    <property type="term" value="C:cytosol"/>
    <property type="evidence" value="ECO:0007669"/>
    <property type="project" value="TreeGrafter"/>
</dbReference>
<dbReference type="PRINTS" id="PR00070">
    <property type="entry name" value="DHFR"/>
</dbReference>
<dbReference type="STRING" id="993689.GCA_002077135_02038"/>
<keyword evidence="6 8" id="KW-0560">Oxidoreductase</keyword>
<comment type="catalytic activity">
    <reaction evidence="8">
        <text>(6S)-5,6,7,8-tetrahydrofolate + NADP(+) = 7,8-dihydrofolate + NADPH + H(+)</text>
        <dbReference type="Rhea" id="RHEA:15009"/>
        <dbReference type="ChEBI" id="CHEBI:15378"/>
        <dbReference type="ChEBI" id="CHEBI:57451"/>
        <dbReference type="ChEBI" id="CHEBI:57453"/>
        <dbReference type="ChEBI" id="CHEBI:57783"/>
        <dbReference type="ChEBI" id="CHEBI:58349"/>
        <dbReference type="EC" id="1.5.1.3"/>
    </reaction>
</comment>
<dbReference type="PIRSF" id="PIRSF000194">
    <property type="entry name" value="DHFR"/>
    <property type="match status" value="1"/>
</dbReference>
<dbReference type="PROSITE" id="PS51330">
    <property type="entry name" value="DHFR_2"/>
    <property type="match status" value="1"/>
</dbReference>
<comment type="function">
    <text evidence="7 8">Key enzyme in folate metabolism. Catalyzes an essential reaction for de novo glycine and purine synthesis, and for DNA precursor synthesis.</text>
</comment>
<dbReference type="InterPro" id="IPR017925">
    <property type="entry name" value="DHFR_CS"/>
</dbReference>
<organism evidence="11 12">
    <name type="scientific">Metallibacterium scheffleri</name>
    <dbReference type="NCBI Taxonomy" id="993689"/>
    <lineage>
        <taxon>Bacteria</taxon>
        <taxon>Pseudomonadati</taxon>
        <taxon>Pseudomonadota</taxon>
        <taxon>Gammaproteobacteria</taxon>
        <taxon>Lysobacterales</taxon>
        <taxon>Rhodanobacteraceae</taxon>
        <taxon>Metallibacterium</taxon>
    </lineage>
</organism>
<evidence type="ECO:0000256" key="9">
    <source>
        <dbReference type="RuleBase" id="RU004474"/>
    </source>
</evidence>
<dbReference type="EC" id="1.5.1.3" evidence="3 8"/>
<reference evidence="11 12" key="1">
    <citation type="submission" date="2017-02" db="EMBL/GenBank/DDBJ databases">
        <title>Whole genome sequencing of Metallibacterium scheffleri DSM 24874 (T).</title>
        <authorList>
            <person name="Kumar S."/>
            <person name="Patil P."/>
            <person name="Patil P.B."/>
        </authorList>
    </citation>
    <scope>NUCLEOTIDE SEQUENCE [LARGE SCALE GENOMIC DNA]</scope>
    <source>
        <strain evidence="11 12">DSM 24874</strain>
    </source>
</reference>
<comment type="pathway">
    <text evidence="1 8">Cofactor biosynthesis; tetrahydrofolate biosynthesis; 5,6,7,8-tetrahydrofolate from 7,8-dihydrofolate: step 1/1.</text>
</comment>
<dbReference type="CDD" id="cd00209">
    <property type="entry name" value="DHFR"/>
    <property type="match status" value="1"/>
</dbReference>
<keyword evidence="12" id="KW-1185">Reference proteome</keyword>
<dbReference type="PANTHER" id="PTHR48069:SF3">
    <property type="entry name" value="DIHYDROFOLATE REDUCTASE"/>
    <property type="match status" value="1"/>
</dbReference>
<dbReference type="RefSeq" id="WP_081127308.1">
    <property type="nucleotide sequence ID" value="NZ_LDOS01000002.1"/>
</dbReference>
<dbReference type="GO" id="GO:0006730">
    <property type="term" value="P:one-carbon metabolic process"/>
    <property type="evidence" value="ECO:0007669"/>
    <property type="project" value="UniProtKB-KW"/>
</dbReference>
<dbReference type="GO" id="GO:0046654">
    <property type="term" value="P:tetrahydrofolate biosynthetic process"/>
    <property type="evidence" value="ECO:0007669"/>
    <property type="project" value="UniProtKB-UniPathway"/>
</dbReference>
<dbReference type="PROSITE" id="PS00075">
    <property type="entry name" value="DHFR_1"/>
    <property type="match status" value="1"/>
</dbReference>
<dbReference type="InterPro" id="IPR001796">
    <property type="entry name" value="DHFR_dom"/>
</dbReference>